<name>A0A0G4IVT1_PLABS</name>
<evidence type="ECO:0000313" key="1">
    <source>
        <dbReference type="EMBL" id="CEO99453.1"/>
    </source>
</evidence>
<sequence length="233" mass="26356">MKDEGLIQHVYGTVGPTLTFQNAITRLAHCIQMLSDDLTCFQPMFDYVHVDEKYFYICKAKQGYSIVRGEATPARYVQNRRILKKVMVLMAVARPRYVVETGALFDGKIGCFTFTGSEPAKRSSRNRPKETLVMKATESINRNEYVRVMMEKVIPAITLKWPQSSKSMPIRGQHDNAPPHSRIDRDEAIARAASSDGWNISARQLRKPAKSIDDMVANIEAASNDIEWQTIGD</sequence>
<organism evidence="1 2">
    <name type="scientific">Plasmodiophora brassicae</name>
    <name type="common">Clubroot disease agent</name>
    <dbReference type="NCBI Taxonomy" id="37360"/>
    <lineage>
        <taxon>Eukaryota</taxon>
        <taxon>Sar</taxon>
        <taxon>Rhizaria</taxon>
        <taxon>Endomyxa</taxon>
        <taxon>Phytomyxea</taxon>
        <taxon>Plasmodiophorida</taxon>
        <taxon>Plasmodiophoridae</taxon>
        <taxon>Plasmodiophora</taxon>
    </lineage>
</organism>
<dbReference type="Gene3D" id="3.30.420.10">
    <property type="entry name" value="Ribonuclease H-like superfamily/Ribonuclease H"/>
    <property type="match status" value="1"/>
</dbReference>
<dbReference type="OrthoDB" id="155387at2759"/>
<accession>A0A0G4IVT1</accession>
<gene>
    <name evidence="1" type="ORF">PBRA_001359</name>
</gene>
<keyword evidence="2" id="KW-1185">Reference proteome</keyword>
<protein>
    <recommendedName>
        <fullName evidence="3">DDE-1 domain-containing protein</fullName>
    </recommendedName>
</protein>
<evidence type="ECO:0008006" key="3">
    <source>
        <dbReference type="Google" id="ProtNLM"/>
    </source>
</evidence>
<dbReference type="STRING" id="37360.A0A0G4IVT1"/>
<dbReference type="GO" id="GO:0003676">
    <property type="term" value="F:nucleic acid binding"/>
    <property type="evidence" value="ECO:0007669"/>
    <property type="project" value="InterPro"/>
</dbReference>
<dbReference type="AlphaFoldDB" id="A0A0G4IVT1"/>
<dbReference type="PANTHER" id="PTHR47169">
    <property type="entry name" value="OS01G0541250 PROTEIN"/>
    <property type="match status" value="1"/>
</dbReference>
<evidence type="ECO:0000313" key="2">
    <source>
        <dbReference type="Proteomes" id="UP000039324"/>
    </source>
</evidence>
<proteinExistence type="predicted"/>
<reference evidence="1 2" key="1">
    <citation type="submission" date="2015-02" db="EMBL/GenBank/DDBJ databases">
        <authorList>
            <person name="Chooi Y.-H."/>
        </authorList>
    </citation>
    <scope>NUCLEOTIDE SEQUENCE [LARGE SCALE GENOMIC DNA]</scope>
    <source>
        <strain evidence="1">E3</strain>
    </source>
</reference>
<dbReference type="Proteomes" id="UP000039324">
    <property type="component" value="Unassembled WGS sequence"/>
</dbReference>
<dbReference type="InterPro" id="IPR036397">
    <property type="entry name" value="RNaseH_sf"/>
</dbReference>
<dbReference type="EMBL" id="CDSF01000090">
    <property type="protein sequence ID" value="CEO99453.1"/>
    <property type="molecule type" value="Genomic_DNA"/>
</dbReference>
<dbReference type="PANTHER" id="PTHR47169:SF2">
    <property type="entry name" value="OS01G0541250 PROTEIN"/>
    <property type="match status" value="1"/>
</dbReference>